<dbReference type="Pfam" id="PF00646">
    <property type="entry name" value="F-box"/>
    <property type="match status" value="1"/>
</dbReference>
<dbReference type="SUPFAM" id="SSF81383">
    <property type="entry name" value="F-box domain"/>
    <property type="match status" value="1"/>
</dbReference>
<dbReference type="SMART" id="SM00612">
    <property type="entry name" value="Kelch"/>
    <property type="match status" value="2"/>
</dbReference>
<dbReference type="PANTHER" id="PTHR46407">
    <property type="entry name" value="OS02G0208700 PROTEIN"/>
    <property type="match status" value="1"/>
</dbReference>
<evidence type="ECO:0000313" key="2">
    <source>
        <dbReference type="EMBL" id="KAF3952693.1"/>
    </source>
</evidence>
<dbReference type="Gene3D" id="2.120.10.80">
    <property type="entry name" value="Kelch-type beta propeller"/>
    <property type="match status" value="1"/>
</dbReference>
<comment type="caution">
    <text evidence="2">The sequence shown here is derived from an EMBL/GenBank/DDBJ whole genome shotgun (WGS) entry which is preliminary data.</text>
</comment>
<dbReference type="GO" id="GO:0080037">
    <property type="term" value="P:negative regulation of cytokinin-activated signaling pathway"/>
    <property type="evidence" value="ECO:0007669"/>
    <property type="project" value="InterPro"/>
</dbReference>
<dbReference type="OrthoDB" id="191037at2759"/>
<organism evidence="2 3">
    <name type="scientific">Castanea mollissima</name>
    <name type="common">Chinese chestnut</name>
    <dbReference type="NCBI Taxonomy" id="60419"/>
    <lineage>
        <taxon>Eukaryota</taxon>
        <taxon>Viridiplantae</taxon>
        <taxon>Streptophyta</taxon>
        <taxon>Embryophyta</taxon>
        <taxon>Tracheophyta</taxon>
        <taxon>Spermatophyta</taxon>
        <taxon>Magnoliopsida</taxon>
        <taxon>eudicotyledons</taxon>
        <taxon>Gunneridae</taxon>
        <taxon>Pentapetalae</taxon>
        <taxon>rosids</taxon>
        <taxon>fabids</taxon>
        <taxon>Fagales</taxon>
        <taxon>Fagaceae</taxon>
        <taxon>Castanea</taxon>
    </lineage>
</organism>
<sequence length="355" mass="39828">MELISGLPEDIARDCLIRVSYEQFKTVSSVCKRWMKEVQLPEFHRLRKSSGHGQKVIVMAQARVEPDWSFGLMKCMIHPAYRLTVYESDTCNWRELPLAPTMSSGLPMFCQLAGVGMDLVVMGGWDPETWRVSNSVFIYNLVSATWRRGVDMPGGPRTFFGCVSDPDGMVYVAGGHNDEKVALRSAMVYDVAKDEWAMLPDMAMGRDECKAIFHAGKFHVIGGYYTEKQGRFERSTEAFDVATWQWGRVEEDFLDDGTCPRTCVDGDDEAVYMCKGDDLVAKEGSTWQSIAKLPAELCNIAYVATCHGKLLVIGSPGFSQPNIAYNLELKTNTWTRLETPIKFSGHVQSGCYLEI</sequence>
<dbReference type="SUPFAM" id="SSF117281">
    <property type="entry name" value="Kelch motif"/>
    <property type="match status" value="1"/>
</dbReference>
<evidence type="ECO:0000259" key="1">
    <source>
        <dbReference type="Pfam" id="PF00646"/>
    </source>
</evidence>
<keyword evidence="3" id="KW-1185">Reference proteome</keyword>
<evidence type="ECO:0000313" key="3">
    <source>
        <dbReference type="Proteomes" id="UP000737018"/>
    </source>
</evidence>
<name>A0A8J4V8T1_9ROSI</name>
<dbReference type="InterPro" id="IPR036047">
    <property type="entry name" value="F-box-like_dom_sf"/>
</dbReference>
<dbReference type="CDD" id="cd22152">
    <property type="entry name" value="F-box_AtAFR-like"/>
    <property type="match status" value="1"/>
</dbReference>
<dbReference type="EMBL" id="JRKL02004393">
    <property type="protein sequence ID" value="KAF3952693.1"/>
    <property type="molecule type" value="Genomic_DNA"/>
</dbReference>
<gene>
    <name evidence="2" type="ORF">CMV_021779</name>
</gene>
<dbReference type="Pfam" id="PF01344">
    <property type="entry name" value="Kelch_1"/>
    <property type="match status" value="2"/>
</dbReference>
<dbReference type="InterPro" id="IPR044595">
    <property type="entry name" value="KMD1-4"/>
</dbReference>
<dbReference type="GO" id="GO:2000762">
    <property type="term" value="P:regulation of phenylpropanoid metabolic process"/>
    <property type="evidence" value="ECO:0007669"/>
    <property type="project" value="InterPro"/>
</dbReference>
<reference evidence="2" key="1">
    <citation type="submission" date="2020-03" db="EMBL/GenBank/DDBJ databases">
        <title>Castanea mollissima Vanexum genome sequencing.</title>
        <authorList>
            <person name="Staton M."/>
        </authorList>
    </citation>
    <scope>NUCLEOTIDE SEQUENCE</scope>
    <source>
        <tissue evidence="2">Leaf</tissue>
    </source>
</reference>
<dbReference type="InterPro" id="IPR015915">
    <property type="entry name" value="Kelch-typ_b-propeller"/>
</dbReference>
<dbReference type="Proteomes" id="UP000737018">
    <property type="component" value="Unassembled WGS sequence"/>
</dbReference>
<proteinExistence type="predicted"/>
<dbReference type="PANTHER" id="PTHR46407:SF3">
    <property type="entry name" value="OS02G0208700 PROTEIN"/>
    <property type="match status" value="1"/>
</dbReference>
<dbReference type="InterPro" id="IPR001810">
    <property type="entry name" value="F-box_dom"/>
</dbReference>
<dbReference type="AlphaFoldDB" id="A0A8J4V8T1"/>
<accession>A0A8J4V8T1</accession>
<protein>
    <recommendedName>
        <fullName evidence="1">F-box domain-containing protein</fullName>
    </recommendedName>
</protein>
<feature type="domain" description="F-box" evidence="1">
    <location>
        <begin position="4"/>
        <end position="44"/>
    </location>
</feature>
<dbReference type="InterPro" id="IPR006652">
    <property type="entry name" value="Kelch_1"/>
</dbReference>